<dbReference type="Gene3D" id="3.40.50.12370">
    <property type="match status" value="1"/>
</dbReference>
<dbReference type="InParanoid" id="A0A395JJW3"/>
<dbReference type="PRINTS" id="PR01438">
    <property type="entry name" value="UNVRSLSTRESS"/>
</dbReference>
<dbReference type="OrthoDB" id="9804721at2"/>
<name>A0A395JJW3_9GAMM</name>
<dbReference type="EMBL" id="QNRT01000002">
    <property type="protein sequence ID" value="RBP50705.1"/>
    <property type="molecule type" value="Genomic_DNA"/>
</dbReference>
<evidence type="ECO:0000256" key="1">
    <source>
        <dbReference type="ARBA" id="ARBA00008791"/>
    </source>
</evidence>
<sequence>MIRRVLVYTYGNHSHDHSIRAAATFAAHHQAELIGLFVEPDVMGFTSIYGSYPLNLAQTFVDQQDGYEAKIKASFEEIVGHLDIQTQWHRTAEYEKQPRPSFYSDITFVGQVTEPNDIVFDGASFIDHLITDTGLPTVVVPTDWSSTSFAQRPVLAWRETREAAGAVRHTLPLMRAAENVHVVSAYRKTDLEVELIDGIEICQFLAEHEVKAEFFSVEIESHKHSEAGAVCQHVNEHNRDLIIAGGYGHSRLREIVLGGMTRGLLAESPVPVLFSH</sequence>
<evidence type="ECO:0000313" key="4">
    <source>
        <dbReference type="Proteomes" id="UP000253083"/>
    </source>
</evidence>
<protein>
    <submittedName>
        <fullName evidence="3">Nucleotide-binding universal stress UspA family protein</fullName>
    </submittedName>
</protein>
<dbReference type="Pfam" id="PF00582">
    <property type="entry name" value="Usp"/>
    <property type="match status" value="1"/>
</dbReference>
<accession>A0A395JJW3</accession>
<comment type="similarity">
    <text evidence="1">Belongs to the universal stress protein A family.</text>
</comment>
<keyword evidence="4" id="KW-1185">Reference proteome</keyword>
<dbReference type="Proteomes" id="UP000253083">
    <property type="component" value="Unassembled WGS sequence"/>
</dbReference>
<dbReference type="CDD" id="cd00293">
    <property type="entry name" value="USP-like"/>
    <property type="match status" value="1"/>
</dbReference>
<evidence type="ECO:0000313" key="3">
    <source>
        <dbReference type="EMBL" id="RBP50705.1"/>
    </source>
</evidence>
<feature type="domain" description="UspA" evidence="2">
    <location>
        <begin position="192"/>
        <end position="273"/>
    </location>
</feature>
<dbReference type="AlphaFoldDB" id="A0A395JJW3"/>
<dbReference type="InterPro" id="IPR006016">
    <property type="entry name" value="UspA"/>
</dbReference>
<proteinExistence type="inferred from homology"/>
<comment type="caution">
    <text evidence="3">The sequence shown here is derived from an EMBL/GenBank/DDBJ whole genome shotgun (WGS) entry which is preliminary data.</text>
</comment>
<organism evidence="3 4">
    <name type="scientific">Arenicella xantha</name>
    <dbReference type="NCBI Taxonomy" id="644221"/>
    <lineage>
        <taxon>Bacteria</taxon>
        <taxon>Pseudomonadati</taxon>
        <taxon>Pseudomonadota</taxon>
        <taxon>Gammaproteobacteria</taxon>
        <taxon>Arenicellales</taxon>
        <taxon>Arenicellaceae</taxon>
        <taxon>Arenicella</taxon>
    </lineage>
</organism>
<dbReference type="PANTHER" id="PTHR46268:SF15">
    <property type="entry name" value="UNIVERSAL STRESS PROTEIN HP_0031"/>
    <property type="match status" value="1"/>
</dbReference>
<evidence type="ECO:0000259" key="2">
    <source>
        <dbReference type="Pfam" id="PF00582"/>
    </source>
</evidence>
<reference evidence="3 4" key="1">
    <citation type="submission" date="2018-06" db="EMBL/GenBank/DDBJ databases">
        <title>Genomic Encyclopedia of Type Strains, Phase IV (KMG-IV): sequencing the most valuable type-strain genomes for metagenomic binning, comparative biology and taxonomic classification.</title>
        <authorList>
            <person name="Goeker M."/>
        </authorList>
    </citation>
    <scope>NUCLEOTIDE SEQUENCE [LARGE SCALE GENOMIC DNA]</scope>
    <source>
        <strain evidence="3 4">DSM 24032</strain>
    </source>
</reference>
<dbReference type="PANTHER" id="PTHR46268">
    <property type="entry name" value="STRESS RESPONSE PROTEIN NHAX"/>
    <property type="match status" value="1"/>
</dbReference>
<dbReference type="SUPFAM" id="SSF52402">
    <property type="entry name" value="Adenine nucleotide alpha hydrolases-like"/>
    <property type="match status" value="2"/>
</dbReference>
<dbReference type="InterPro" id="IPR006015">
    <property type="entry name" value="Universal_stress_UspA"/>
</dbReference>
<dbReference type="RefSeq" id="WP_113953543.1">
    <property type="nucleotide sequence ID" value="NZ_QNRT01000002.1"/>
</dbReference>
<gene>
    <name evidence="3" type="ORF">DFR28_102116</name>
</gene>